<keyword evidence="3" id="KW-0808">Transferase</keyword>
<dbReference type="InterPro" id="IPR050205">
    <property type="entry name" value="CDPK_Ser/Thr_kinases"/>
</dbReference>
<dbReference type="EMBL" id="OX459119">
    <property type="protein sequence ID" value="CAI9093923.1"/>
    <property type="molecule type" value="Genomic_DNA"/>
</dbReference>
<feature type="binding site" evidence="7">
    <location>
        <position position="70"/>
    </location>
    <ligand>
        <name>ATP</name>
        <dbReference type="ChEBI" id="CHEBI:30616"/>
    </ligand>
</feature>
<reference evidence="9" key="1">
    <citation type="submission" date="2023-03" db="EMBL/GenBank/DDBJ databases">
        <authorList>
            <person name="Julca I."/>
        </authorList>
    </citation>
    <scope>NUCLEOTIDE SEQUENCE</scope>
</reference>
<dbReference type="PROSITE" id="PS50011">
    <property type="entry name" value="PROTEIN_KINASE_DOM"/>
    <property type="match status" value="1"/>
</dbReference>
<evidence type="ECO:0000256" key="2">
    <source>
        <dbReference type="ARBA" id="ARBA00022527"/>
    </source>
</evidence>
<keyword evidence="6 7" id="KW-0067">ATP-binding</keyword>
<evidence type="ECO:0000256" key="1">
    <source>
        <dbReference type="ARBA" id="ARBA00005354"/>
    </source>
</evidence>
<dbReference type="InterPro" id="IPR008271">
    <property type="entry name" value="Ser/Thr_kinase_AS"/>
</dbReference>
<evidence type="ECO:0000256" key="7">
    <source>
        <dbReference type="PROSITE-ProRule" id="PRU10141"/>
    </source>
</evidence>
<evidence type="ECO:0000259" key="8">
    <source>
        <dbReference type="PROSITE" id="PS50011"/>
    </source>
</evidence>
<evidence type="ECO:0000256" key="4">
    <source>
        <dbReference type="ARBA" id="ARBA00022741"/>
    </source>
</evidence>
<dbReference type="CDD" id="cd05117">
    <property type="entry name" value="STKc_CAMK"/>
    <property type="match status" value="1"/>
</dbReference>
<dbReference type="InterPro" id="IPR017441">
    <property type="entry name" value="Protein_kinase_ATP_BS"/>
</dbReference>
<organism evidence="9 10">
    <name type="scientific">Oldenlandia corymbosa var. corymbosa</name>
    <dbReference type="NCBI Taxonomy" id="529605"/>
    <lineage>
        <taxon>Eukaryota</taxon>
        <taxon>Viridiplantae</taxon>
        <taxon>Streptophyta</taxon>
        <taxon>Embryophyta</taxon>
        <taxon>Tracheophyta</taxon>
        <taxon>Spermatophyta</taxon>
        <taxon>Magnoliopsida</taxon>
        <taxon>eudicotyledons</taxon>
        <taxon>Gunneridae</taxon>
        <taxon>Pentapetalae</taxon>
        <taxon>asterids</taxon>
        <taxon>lamiids</taxon>
        <taxon>Gentianales</taxon>
        <taxon>Rubiaceae</taxon>
        <taxon>Rubioideae</taxon>
        <taxon>Spermacoceae</taxon>
        <taxon>Hedyotis-Oldenlandia complex</taxon>
        <taxon>Oldenlandia</taxon>
    </lineage>
</organism>
<dbReference type="Pfam" id="PF00069">
    <property type="entry name" value="Pkinase"/>
    <property type="match status" value="1"/>
</dbReference>
<dbReference type="SMART" id="SM00220">
    <property type="entry name" value="S_TKc"/>
    <property type="match status" value="1"/>
</dbReference>
<dbReference type="GO" id="GO:0005524">
    <property type="term" value="F:ATP binding"/>
    <property type="evidence" value="ECO:0007669"/>
    <property type="project" value="UniProtKB-UniRule"/>
</dbReference>
<proteinExistence type="inferred from homology"/>
<gene>
    <name evidence="9" type="ORF">OLC1_LOCUS5219</name>
</gene>
<dbReference type="PROSITE" id="PS00107">
    <property type="entry name" value="PROTEIN_KINASE_ATP"/>
    <property type="match status" value="1"/>
</dbReference>
<dbReference type="InterPro" id="IPR011009">
    <property type="entry name" value="Kinase-like_dom_sf"/>
</dbReference>
<evidence type="ECO:0000313" key="10">
    <source>
        <dbReference type="Proteomes" id="UP001161247"/>
    </source>
</evidence>
<dbReference type="GO" id="GO:0004674">
    <property type="term" value="F:protein serine/threonine kinase activity"/>
    <property type="evidence" value="ECO:0007669"/>
    <property type="project" value="UniProtKB-KW"/>
</dbReference>
<dbReference type="PANTHER" id="PTHR24349">
    <property type="entry name" value="SERINE/THREONINE-PROTEIN KINASE"/>
    <property type="match status" value="1"/>
</dbReference>
<name>A0AAV1CFW1_OLDCO</name>
<dbReference type="Gene3D" id="1.10.510.10">
    <property type="entry name" value="Transferase(Phosphotransferase) domain 1"/>
    <property type="match status" value="1"/>
</dbReference>
<evidence type="ECO:0000256" key="3">
    <source>
        <dbReference type="ARBA" id="ARBA00022679"/>
    </source>
</evidence>
<accession>A0AAV1CFW1</accession>
<dbReference type="PROSITE" id="PS00108">
    <property type="entry name" value="PROTEIN_KINASE_ST"/>
    <property type="match status" value="1"/>
</dbReference>
<dbReference type="Gene3D" id="3.30.200.20">
    <property type="entry name" value="Phosphorylase Kinase, domain 1"/>
    <property type="match status" value="1"/>
</dbReference>
<feature type="domain" description="Protein kinase" evidence="8">
    <location>
        <begin position="37"/>
        <end position="295"/>
    </location>
</feature>
<dbReference type="SUPFAM" id="SSF56112">
    <property type="entry name" value="Protein kinase-like (PK-like)"/>
    <property type="match status" value="1"/>
</dbReference>
<comment type="similarity">
    <text evidence="1">Belongs to the protein kinase superfamily. CAMK Ser/Thr protein kinase family. CaMK subfamily.</text>
</comment>
<evidence type="ECO:0000256" key="6">
    <source>
        <dbReference type="ARBA" id="ARBA00022840"/>
    </source>
</evidence>
<keyword evidence="4 7" id="KW-0547">Nucleotide-binding</keyword>
<dbReference type="FunFam" id="1.10.510.10:FF:000668">
    <property type="entry name" value="Phosphoenolpyruvate carboxylase kinase"/>
    <property type="match status" value="1"/>
</dbReference>
<sequence>MERANSENIPSCNCYRASSLTKPILASNLILDFTDRYVVGSQLGWGKFGIIRACTDKLTGEVLACKSIAKERLITPDDVRSVKLEIEIMTKLSGHPNVVDLKAVYEVEDYVHILMELCAGGELFHQIEKHGRFSEYEARILFKQLMKVVTFCHDNGIIHRDLKPENILLVSKSSLSPIKLADFGLATYIRDGQKLNGTVGSPFYIAPEVLAGGYDQAADVWSAGVILYILLSGMPPFWGKTKSKIFDAVRAAKLQFHPVPWDHISEPAKDLITGMLRFDPAKRLKATDVLAHPWMNDSREDRGGSNIHGSCKSKFLGMDNCSFSTPSISGNQDSSFAEKSTSLECSQGESSPFYTCGASFSSFSMHNPPSSVLGGFSFENCNDATDFSTPLSSMPSFTFLSPSPVPHSTDEMSFSAGASITVEGFGLGKLCFSADSLQTVEKKWSERTDFRKGVAHGMKTSSISNKKRNHTIGLGELDKLEFTAEESVIRWASCTYLTTSASLRSSLVF</sequence>
<keyword evidence="10" id="KW-1185">Reference proteome</keyword>
<dbReference type="Proteomes" id="UP001161247">
    <property type="component" value="Chromosome 2"/>
</dbReference>
<dbReference type="AlphaFoldDB" id="A0AAV1CFW1"/>
<keyword evidence="5" id="KW-0418">Kinase</keyword>
<keyword evidence="2" id="KW-0723">Serine/threonine-protein kinase</keyword>
<evidence type="ECO:0000256" key="5">
    <source>
        <dbReference type="ARBA" id="ARBA00022777"/>
    </source>
</evidence>
<protein>
    <submittedName>
        <fullName evidence="9">OLC1v1029531C1</fullName>
    </submittedName>
</protein>
<evidence type="ECO:0000313" key="9">
    <source>
        <dbReference type="EMBL" id="CAI9093923.1"/>
    </source>
</evidence>
<dbReference type="InterPro" id="IPR000719">
    <property type="entry name" value="Prot_kinase_dom"/>
</dbReference>